<dbReference type="Pfam" id="PF00534">
    <property type="entry name" value="Glycos_transf_1"/>
    <property type="match status" value="1"/>
</dbReference>
<dbReference type="PANTHER" id="PTHR12526">
    <property type="entry name" value="GLYCOSYLTRANSFERASE"/>
    <property type="match status" value="1"/>
</dbReference>
<dbReference type="InterPro" id="IPR028098">
    <property type="entry name" value="Glyco_trans_4-like_N"/>
</dbReference>
<accession>A0A532V3I0</accession>
<organism evidence="3 4">
    <name type="scientific">candidate division LCP-89 bacterium B3_LCP</name>
    <dbReference type="NCBI Taxonomy" id="2012998"/>
    <lineage>
        <taxon>Bacteria</taxon>
        <taxon>Pseudomonadati</taxon>
        <taxon>Bacteria division LCP-89</taxon>
    </lineage>
</organism>
<feature type="domain" description="Glycosyltransferase subfamily 4-like N-terminal" evidence="2">
    <location>
        <begin position="13"/>
        <end position="161"/>
    </location>
</feature>
<dbReference type="GO" id="GO:0016757">
    <property type="term" value="F:glycosyltransferase activity"/>
    <property type="evidence" value="ECO:0007669"/>
    <property type="project" value="InterPro"/>
</dbReference>
<evidence type="ECO:0000259" key="1">
    <source>
        <dbReference type="Pfam" id="PF00534"/>
    </source>
</evidence>
<dbReference type="Pfam" id="PF13439">
    <property type="entry name" value="Glyco_transf_4"/>
    <property type="match status" value="1"/>
</dbReference>
<dbReference type="InterPro" id="IPR001296">
    <property type="entry name" value="Glyco_trans_1"/>
</dbReference>
<sequence length="370" mass="41811">MNILEVCFSPALGGLELYCLRTAKQLQSRGHEVHIWLAEGSRMVDHPISRELNVSLFKAPARFDPRFLVRAGNLIRKQRIEVMHLHRSRDLASFSLLRRNPRLLTLQIESRLHKKDPLHRFYYARLDRLLTITERMRGFASEALPVDPGDIFTLHYGLDVDSFMKDAGDKDSFLRQYDIPNDAILVGLIGRLEESKGQHILLRAFADIYRQKPEVYIFIVGETPPEGSDYDASLKNLANTLGVSDRVRFVKFQTDLSPVYSALDIFVLASREEAFGLVLLEAMAFGLPIIATNAGGVPEIIQNNLNGLLVEPHNPEALSDALNSLIDDPKLRRGIGTKGYEIVRERFSIKKHLEALESHFADIIAADNCN</sequence>
<dbReference type="SUPFAM" id="SSF53756">
    <property type="entry name" value="UDP-Glycosyltransferase/glycogen phosphorylase"/>
    <property type="match status" value="1"/>
</dbReference>
<protein>
    <recommendedName>
        <fullName evidence="5">Glycosyl transferase</fullName>
    </recommendedName>
</protein>
<dbReference type="Proteomes" id="UP000319619">
    <property type="component" value="Unassembled WGS sequence"/>
</dbReference>
<dbReference type="AlphaFoldDB" id="A0A532V3I0"/>
<dbReference type="PANTHER" id="PTHR12526:SF630">
    <property type="entry name" value="GLYCOSYLTRANSFERASE"/>
    <property type="match status" value="1"/>
</dbReference>
<gene>
    <name evidence="3" type="ORF">CEE37_04025</name>
</gene>
<dbReference type="EMBL" id="NJBN01000002">
    <property type="protein sequence ID" value="TKJ41745.1"/>
    <property type="molecule type" value="Genomic_DNA"/>
</dbReference>
<evidence type="ECO:0000313" key="4">
    <source>
        <dbReference type="Proteomes" id="UP000319619"/>
    </source>
</evidence>
<evidence type="ECO:0000313" key="3">
    <source>
        <dbReference type="EMBL" id="TKJ41745.1"/>
    </source>
</evidence>
<proteinExistence type="predicted"/>
<name>A0A532V3I0_UNCL8</name>
<dbReference type="Gene3D" id="3.40.50.2000">
    <property type="entry name" value="Glycogen Phosphorylase B"/>
    <property type="match status" value="2"/>
</dbReference>
<evidence type="ECO:0000259" key="2">
    <source>
        <dbReference type="Pfam" id="PF13439"/>
    </source>
</evidence>
<evidence type="ECO:0008006" key="5">
    <source>
        <dbReference type="Google" id="ProtNLM"/>
    </source>
</evidence>
<dbReference type="CDD" id="cd03801">
    <property type="entry name" value="GT4_PimA-like"/>
    <property type="match status" value="1"/>
</dbReference>
<reference evidence="3 4" key="1">
    <citation type="submission" date="2017-06" db="EMBL/GenBank/DDBJ databases">
        <title>Novel microbial phyla capable of carbon fixation and sulfur reduction in deep-sea sediments.</title>
        <authorList>
            <person name="Huang J."/>
            <person name="Baker B."/>
            <person name="Wang Y."/>
        </authorList>
    </citation>
    <scope>NUCLEOTIDE SEQUENCE [LARGE SCALE GENOMIC DNA]</scope>
    <source>
        <strain evidence="3">B3_LCP</strain>
    </source>
</reference>
<feature type="domain" description="Glycosyl transferase family 1" evidence="1">
    <location>
        <begin position="170"/>
        <end position="341"/>
    </location>
</feature>
<comment type="caution">
    <text evidence="3">The sequence shown here is derived from an EMBL/GenBank/DDBJ whole genome shotgun (WGS) entry which is preliminary data.</text>
</comment>